<evidence type="ECO:0000256" key="1">
    <source>
        <dbReference type="SAM" id="MobiDB-lite"/>
    </source>
</evidence>
<evidence type="ECO:0000313" key="2">
    <source>
        <dbReference type="EMBL" id="TFE47010.1"/>
    </source>
</evidence>
<organism evidence="2 3">
    <name type="scientific">Paraburkholderia dipogonis</name>
    <dbReference type="NCBI Taxonomy" id="1211383"/>
    <lineage>
        <taxon>Bacteria</taxon>
        <taxon>Pseudomonadati</taxon>
        <taxon>Pseudomonadota</taxon>
        <taxon>Betaproteobacteria</taxon>
        <taxon>Burkholderiales</taxon>
        <taxon>Burkholderiaceae</taxon>
        <taxon>Paraburkholderia</taxon>
    </lineage>
</organism>
<dbReference type="GeneID" id="97307097"/>
<reference evidence="2 3" key="1">
    <citation type="submission" date="2019-03" db="EMBL/GenBank/DDBJ databases">
        <title>Complete Genome Sequence of Paraburkholderia dipogonis ICMP 19430T, a Nitrogen-fixing Symbiont of the South African Invasive Legume Dipogon lignosus in New Zealand.</title>
        <authorList>
            <person name="De Meyer S.E."/>
        </authorList>
    </citation>
    <scope>NUCLEOTIDE SEQUENCE [LARGE SCALE GENOMIC DNA]</scope>
    <source>
        <strain evidence="2 3">ICMP 19430</strain>
    </source>
</reference>
<protein>
    <submittedName>
        <fullName evidence="2">Uncharacterized protein</fullName>
    </submittedName>
</protein>
<name>A0A4Y8NB35_9BURK</name>
<evidence type="ECO:0000313" key="3">
    <source>
        <dbReference type="Proteomes" id="UP000297385"/>
    </source>
</evidence>
<accession>A0A4Y8NB35</accession>
<dbReference type="RefSeq" id="WP_134458616.1">
    <property type="nucleotide sequence ID" value="NZ_JBHMFL010000047.1"/>
</dbReference>
<feature type="region of interest" description="Disordered" evidence="1">
    <location>
        <begin position="1"/>
        <end position="20"/>
    </location>
</feature>
<sequence>MTTGNMDGSREGAEVQNVNSQSLQERLAKVTAADVNECADLYFRLERARQGLGLKNWASLQRYFGPIPRCVKAVGGKIVEGKER</sequence>
<dbReference type="AlphaFoldDB" id="A0A4Y8NB35"/>
<dbReference type="Proteomes" id="UP000297385">
    <property type="component" value="Unassembled WGS sequence"/>
</dbReference>
<dbReference type="EMBL" id="SNVI01000001">
    <property type="protein sequence ID" value="TFE47010.1"/>
    <property type="molecule type" value="Genomic_DNA"/>
</dbReference>
<gene>
    <name evidence="2" type="ORF">E2553_19430</name>
</gene>
<comment type="caution">
    <text evidence="2">The sequence shown here is derived from an EMBL/GenBank/DDBJ whole genome shotgun (WGS) entry which is preliminary data.</text>
</comment>
<proteinExistence type="predicted"/>